<reference evidence="1 2" key="1">
    <citation type="submission" date="2019-02" db="EMBL/GenBank/DDBJ databases">
        <title>Kribbella capetownensis sp. nov. and Kribbella speibonae sp. nov., isolated from soil.</title>
        <authorList>
            <person name="Curtis S.M."/>
            <person name="Norton I."/>
            <person name="Everest G.J."/>
            <person name="Meyers P.R."/>
        </authorList>
    </citation>
    <scope>NUCLEOTIDE SEQUENCE [LARGE SCALE GENOMIC DNA]</scope>
    <source>
        <strain evidence="1 2">NRRL B-24813</strain>
    </source>
</reference>
<dbReference type="RefSeq" id="WP_131353114.1">
    <property type="nucleotide sequence ID" value="NZ_SJKB01000002.1"/>
</dbReference>
<comment type="caution">
    <text evidence="1">The sequence shown here is derived from an EMBL/GenBank/DDBJ whole genome shotgun (WGS) entry which is preliminary data.</text>
</comment>
<dbReference type="Proteomes" id="UP000291144">
    <property type="component" value="Unassembled WGS sequence"/>
</dbReference>
<accession>A0A4R0KVN2</accession>
<evidence type="ECO:0000313" key="2">
    <source>
        <dbReference type="Proteomes" id="UP000291144"/>
    </source>
</evidence>
<dbReference type="EMBL" id="SJKB01000002">
    <property type="protein sequence ID" value="TCC64610.1"/>
    <property type="molecule type" value="Genomic_DNA"/>
</dbReference>
<dbReference type="AlphaFoldDB" id="A0A4R0KVN2"/>
<keyword evidence="2" id="KW-1185">Reference proteome</keyword>
<dbReference type="OrthoDB" id="3830371at2"/>
<proteinExistence type="predicted"/>
<protein>
    <submittedName>
        <fullName evidence="1">Uncharacterized protein</fullName>
    </submittedName>
</protein>
<name>A0A4R0KVN2_9ACTN</name>
<sequence>MDESVTERLVNTDVSAMDGAEMLAHLDAVQQQLKALQESKLALLEDNPQLVAASPELQALLEQLRAEVSGPGS</sequence>
<gene>
    <name evidence="1" type="ORF">E0H73_09535</name>
</gene>
<evidence type="ECO:0000313" key="1">
    <source>
        <dbReference type="EMBL" id="TCC64610.1"/>
    </source>
</evidence>
<organism evidence="1 2">
    <name type="scientific">Kribbella pittospori</name>
    <dbReference type="NCBI Taxonomy" id="722689"/>
    <lineage>
        <taxon>Bacteria</taxon>
        <taxon>Bacillati</taxon>
        <taxon>Actinomycetota</taxon>
        <taxon>Actinomycetes</taxon>
        <taxon>Propionibacteriales</taxon>
        <taxon>Kribbellaceae</taxon>
        <taxon>Kribbella</taxon>
    </lineage>
</organism>